<dbReference type="InterPro" id="IPR001752">
    <property type="entry name" value="Kinesin_motor_dom"/>
</dbReference>
<gene>
    <name evidence="8" type="primary">si:ch211-63b16.4</name>
</gene>
<evidence type="ECO:0000256" key="3">
    <source>
        <dbReference type="ARBA" id="ARBA00022840"/>
    </source>
</evidence>
<dbReference type="InterPro" id="IPR027640">
    <property type="entry name" value="Kinesin-like_fam"/>
</dbReference>
<comment type="similarity">
    <text evidence="5">Belongs to the TRAFAC class myosin-kinesin ATPase superfamily. Kinesin family.</text>
</comment>
<dbReference type="InterPro" id="IPR027417">
    <property type="entry name" value="P-loop_NTPase"/>
</dbReference>
<dbReference type="AlphaFoldDB" id="A0A2D0RLY5"/>
<feature type="region of interest" description="Disordered" evidence="6">
    <location>
        <begin position="502"/>
        <end position="524"/>
    </location>
</feature>
<keyword evidence="2" id="KW-0547">Nucleotide-binding</keyword>
<reference evidence="7" key="1">
    <citation type="journal article" date="2016" name="Nat. Commun.">
        <title>The channel catfish genome sequence provides insights into the evolution of scale formation in teleosts.</title>
        <authorList>
            <person name="Liu Z."/>
            <person name="Liu S."/>
            <person name="Yao J."/>
            <person name="Bao L."/>
            <person name="Zhang J."/>
            <person name="Li Y."/>
            <person name="Jiang C."/>
            <person name="Sun L."/>
            <person name="Wang R."/>
            <person name="Zhang Y."/>
            <person name="Zhou T."/>
            <person name="Zeng Q."/>
            <person name="Fu Q."/>
            <person name="Gao S."/>
            <person name="Li N."/>
            <person name="Koren S."/>
            <person name="Jiang Y."/>
            <person name="Zimin A."/>
            <person name="Xu P."/>
            <person name="Phillippy A.M."/>
            <person name="Geng X."/>
            <person name="Song L."/>
            <person name="Sun F."/>
            <person name="Li C."/>
            <person name="Wang X."/>
            <person name="Chen A."/>
            <person name="Jin Y."/>
            <person name="Yuan Z."/>
            <person name="Yang Y."/>
            <person name="Tan S."/>
            <person name="Peatman E."/>
            <person name="Lu J."/>
            <person name="Qin Z."/>
            <person name="Dunham R."/>
            <person name="Li Z."/>
            <person name="Sonstegard T."/>
            <person name="Feng J."/>
            <person name="Danzmann R.G."/>
            <person name="Schroeder S."/>
            <person name="Scheffler B."/>
            <person name="Duke M.V."/>
            <person name="Ballard L."/>
            <person name="Kucuktas H."/>
            <person name="Kaltenboeck L."/>
            <person name="Liu H."/>
            <person name="Armbruster J."/>
            <person name="Xie Y."/>
            <person name="Kirby M.L."/>
            <person name="Tian Y."/>
            <person name="Flanagan M.E."/>
            <person name="Mu W."/>
            <person name="Waldbieser G.C."/>
        </authorList>
    </citation>
    <scope>NUCLEOTIDE SEQUENCE [LARGE SCALE GENOMIC DNA]</scope>
    <source>
        <strain evidence="7">SDA103</strain>
    </source>
</reference>
<dbReference type="GO" id="GO:0048731">
    <property type="term" value="P:system development"/>
    <property type="evidence" value="ECO:0007669"/>
    <property type="project" value="UniProtKB-ARBA"/>
</dbReference>
<dbReference type="GO" id="GO:0005871">
    <property type="term" value="C:kinesin complex"/>
    <property type="evidence" value="ECO:0007669"/>
    <property type="project" value="TreeGrafter"/>
</dbReference>
<organism evidence="7 8">
    <name type="scientific">Ictalurus punctatus</name>
    <name type="common">Channel catfish</name>
    <name type="synonym">Silurus punctatus</name>
    <dbReference type="NCBI Taxonomy" id="7998"/>
    <lineage>
        <taxon>Eukaryota</taxon>
        <taxon>Metazoa</taxon>
        <taxon>Chordata</taxon>
        <taxon>Craniata</taxon>
        <taxon>Vertebrata</taxon>
        <taxon>Euteleostomi</taxon>
        <taxon>Actinopterygii</taxon>
        <taxon>Neopterygii</taxon>
        <taxon>Teleostei</taxon>
        <taxon>Ostariophysi</taxon>
        <taxon>Siluriformes</taxon>
        <taxon>Ictaluridae</taxon>
        <taxon>Ictalurus</taxon>
    </lineage>
</organism>
<sequence>MNLKLTRTSSVKGGVFEDQRVHRDMRPEDVHQMEQARNSKRFRVVLCLCPPERTEMRTAETRASIRVIGTNRVTVDTGRGHRVHVLDFDAVWNEGASPKDIYESTTKSLVEYVMKGYNGCVVLYGQSTSGETHPVQACTARQRGIISRTADDIFNSPEASHCRVRVSSYHISNEKIYDLLEPQVSEVCRIHDTEEVVLLEGLRELEVGSAQELMDVYHSGITHRNTGVSKGDFASKSHMVLNIMVINMRGKSDKEGVLTASKLTLVDLASSGKSTCNSSAVLDMRRSFHVAQENLQEAKTIKRSLTIFRNVIFSLSNTGSQHIPYRESKLTRVLRDCLGGNCRTCLMVTVPTQSSSVTETMSCLQFAAQALNIPSRPIHTSQIRYTPAQVQNMWTAEKNSLLLTRTQILPPVSGRSQTSLPSIVSSPGPLTQLKPRRSLEISENRCFLPHLEKPRLPEPSRYHSCSSRITEEKTGAVDECVVKSAIPLSRCLSGSVFAEPLRRRSAEKPSSSLGSSSIPPPLLECSNCKQERKIREEYDKFIVQVKRDRDSLSQRVTELEKELKNRGGEQRESGRVEKDKRRAESDIGRHETATGSNETENGKKTEGEVRQMSREGDEREIGKDKIEIEGNDDRRQFRGTEQKEGEREEERERREEREGDKENDSTGKESISTSHGVTEAPKNTEESLLSELHSIRKEYEGLRKSAALSITRLHKEKAELLSHIDDTKSCYEKVCLENAELKARLEALLKEANSRPCSGCNGNTDTHGSHTHTNVHNSHMDTRSSHTHTVTTNTEMLVVSHSVCQECTSDLPQDKGSKCCFSSCSGFPESTEPPEPTSHTCRCEPTLHKPSLYKQLRREHSLLLDVMLVLYKREWFLQDAMPYVRRTLKKCGLTLEDSD</sequence>
<keyword evidence="4" id="KW-0206">Cytoskeleton</keyword>
<evidence type="ECO:0000313" key="8">
    <source>
        <dbReference type="RefSeq" id="XP_017331522.1"/>
    </source>
</evidence>
<evidence type="ECO:0000256" key="2">
    <source>
        <dbReference type="ARBA" id="ARBA00022741"/>
    </source>
</evidence>
<dbReference type="Proteomes" id="UP000221080">
    <property type="component" value="Chromosome 9"/>
</dbReference>
<dbReference type="InterPro" id="IPR036961">
    <property type="entry name" value="Kinesin_motor_dom_sf"/>
</dbReference>
<dbReference type="OrthoDB" id="8902463at2759"/>
<evidence type="ECO:0000256" key="4">
    <source>
        <dbReference type="ARBA" id="ARBA00023212"/>
    </source>
</evidence>
<dbReference type="GeneID" id="108269903"/>
<dbReference type="GO" id="GO:0007018">
    <property type="term" value="P:microtubule-based movement"/>
    <property type="evidence" value="ECO:0007669"/>
    <property type="project" value="InterPro"/>
</dbReference>
<dbReference type="PROSITE" id="PS50067">
    <property type="entry name" value="KINESIN_MOTOR_2"/>
    <property type="match status" value="1"/>
</dbReference>
<comment type="subcellular location">
    <subcellularLocation>
        <location evidence="1">Cytoplasm</location>
        <location evidence="1">Cytoskeleton</location>
    </subcellularLocation>
</comment>
<keyword evidence="4" id="KW-0963">Cytoplasm</keyword>
<dbReference type="SUPFAM" id="SSF52540">
    <property type="entry name" value="P-loop containing nucleoside triphosphate hydrolases"/>
    <property type="match status" value="1"/>
</dbReference>
<proteinExistence type="inferred from homology"/>
<dbReference type="GO" id="GO:0005524">
    <property type="term" value="F:ATP binding"/>
    <property type="evidence" value="ECO:0007669"/>
    <property type="project" value="UniProtKB-KW"/>
</dbReference>
<dbReference type="Pfam" id="PF00225">
    <property type="entry name" value="Kinesin"/>
    <property type="match status" value="1"/>
</dbReference>
<feature type="compositionally biased region" description="Basic and acidic residues" evidence="6">
    <location>
        <begin position="559"/>
        <end position="592"/>
    </location>
</feature>
<dbReference type="RefSeq" id="XP_017331522.1">
    <property type="nucleotide sequence ID" value="XM_017476033.3"/>
</dbReference>
<dbReference type="PRINTS" id="PR00380">
    <property type="entry name" value="KINESINHEAVY"/>
</dbReference>
<dbReference type="KEGG" id="ipu:108269903"/>
<feature type="region of interest" description="Disordered" evidence="6">
    <location>
        <begin position="559"/>
        <end position="687"/>
    </location>
</feature>
<feature type="compositionally biased region" description="Basic and acidic residues" evidence="6">
    <location>
        <begin position="600"/>
        <end position="667"/>
    </location>
</feature>
<accession>A0A2D0RLY5</accession>
<dbReference type="Gene3D" id="3.40.850.10">
    <property type="entry name" value="Kinesin motor domain"/>
    <property type="match status" value="1"/>
</dbReference>
<dbReference type="GO" id="GO:0008017">
    <property type="term" value="F:microtubule binding"/>
    <property type="evidence" value="ECO:0007669"/>
    <property type="project" value="InterPro"/>
</dbReference>
<evidence type="ECO:0000313" key="7">
    <source>
        <dbReference type="Proteomes" id="UP000221080"/>
    </source>
</evidence>
<comment type="caution">
    <text evidence="5">Lacks conserved residue(s) required for the propagation of feature annotation.</text>
</comment>
<protein>
    <submittedName>
        <fullName evidence="8">Kinesin heavy chain</fullName>
    </submittedName>
</protein>
<evidence type="ECO:0000256" key="1">
    <source>
        <dbReference type="ARBA" id="ARBA00004245"/>
    </source>
</evidence>
<name>A0A2D0RLY5_ICTPU</name>
<dbReference type="PANTHER" id="PTHR24115">
    <property type="entry name" value="KINESIN-RELATED"/>
    <property type="match status" value="1"/>
</dbReference>
<dbReference type="GO" id="GO:0003777">
    <property type="term" value="F:microtubule motor activity"/>
    <property type="evidence" value="ECO:0007669"/>
    <property type="project" value="InterPro"/>
</dbReference>
<keyword evidence="7" id="KW-1185">Reference proteome</keyword>
<reference evidence="8" key="2">
    <citation type="submission" date="2025-08" db="UniProtKB">
        <authorList>
            <consortium name="RefSeq"/>
        </authorList>
    </citation>
    <scope>IDENTIFICATION</scope>
    <source>
        <tissue evidence="8">Blood</tissue>
    </source>
</reference>
<dbReference type="GO" id="GO:0005874">
    <property type="term" value="C:microtubule"/>
    <property type="evidence" value="ECO:0007669"/>
    <property type="project" value="TreeGrafter"/>
</dbReference>
<dbReference type="PANTHER" id="PTHR24115:SF1004">
    <property type="entry name" value="KINESIN-LIKE PROTEIN KIF15"/>
    <property type="match status" value="1"/>
</dbReference>
<evidence type="ECO:0000256" key="6">
    <source>
        <dbReference type="SAM" id="MobiDB-lite"/>
    </source>
</evidence>
<dbReference type="GO" id="GO:0016887">
    <property type="term" value="F:ATP hydrolysis activity"/>
    <property type="evidence" value="ECO:0007669"/>
    <property type="project" value="TreeGrafter"/>
</dbReference>
<keyword evidence="3" id="KW-0067">ATP-binding</keyword>
<dbReference type="SMART" id="SM00129">
    <property type="entry name" value="KISc"/>
    <property type="match status" value="1"/>
</dbReference>
<evidence type="ECO:0000256" key="5">
    <source>
        <dbReference type="PROSITE-ProRule" id="PRU00283"/>
    </source>
</evidence>